<organism evidence="1 2">
    <name type="scientific">Xylaria curta</name>
    <dbReference type="NCBI Taxonomy" id="42375"/>
    <lineage>
        <taxon>Eukaryota</taxon>
        <taxon>Fungi</taxon>
        <taxon>Dikarya</taxon>
        <taxon>Ascomycota</taxon>
        <taxon>Pezizomycotina</taxon>
        <taxon>Sordariomycetes</taxon>
        <taxon>Xylariomycetidae</taxon>
        <taxon>Xylariales</taxon>
        <taxon>Xylariaceae</taxon>
        <taxon>Xylaria</taxon>
    </lineage>
</organism>
<protein>
    <submittedName>
        <fullName evidence="1">Uncharacterized protein</fullName>
    </submittedName>
</protein>
<keyword evidence="2" id="KW-1185">Reference proteome</keyword>
<evidence type="ECO:0000313" key="2">
    <source>
        <dbReference type="Proteomes" id="UP001143856"/>
    </source>
</evidence>
<sequence>MPGVTDFGASANGNGDHQKTKQDTLHVIDSRTGRYQAIPIRRNAINANELRGFKTPKDEDRPEDQNEQGLRVYDPGFSNTVVSESKITYINGLKGEIYYRGYSIQDIVGKKTFTEISHLLIWGKWPTQEEKTKFQQRLNSVPLPDGSVFQVIRSFPKNGSIIGMMIAGLSALQSCDMDAIPAHAAQNLYMGQPERVDEQIVRVMSSLSAITAAAYCHHMDIPFTPPRADFSYIENFLLMVGLVDKQTGLPIQRYANVLERLWAVVADHEMTCSTAALLHTASALPDVISCLTSAYCALYGPLHGGAIEVAYKQIQEIGTIDDIPAKLARVRAGKERLYGYGHRVYRVTDPRFTFIRDILDELSEEVSQDPLLCVAFELDRQASQDEYFTARKLRPNADFFAALAYKALGFPPEFILPISILSRTQGLMSHWREAMLGGFISSGLQDIWKRVLISAETRALDIMVRNFSWCTEVVWHCEPTNWRDENYPNIFQGF</sequence>
<name>A0ACC1P657_9PEZI</name>
<accession>A0ACC1P657</accession>
<dbReference type="Proteomes" id="UP001143856">
    <property type="component" value="Unassembled WGS sequence"/>
</dbReference>
<evidence type="ECO:0000313" key="1">
    <source>
        <dbReference type="EMBL" id="KAJ2987406.1"/>
    </source>
</evidence>
<comment type="caution">
    <text evidence="1">The sequence shown here is derived from an EMBL/GenBank/DDBJ whole genome shotgun (WGS) entry which is preliminary data.</text>
</comment>
<proteinExistence type="predicted"/>
<gene>
    <name evidence="1" type="ORF">NUW58_g4525</name>
</gene>
<reference evidence="1" key="1">
    <citation type="submission" date="2022-10" db="EMBL/GenBank/DDBJ databases">
        <title>Genome Sequence of Xylaria curta.</title>
        <authorList>
            <person name="Buettner E."/>
        </authorList>
    </citation>
    <scope>NUCLEOTIDE SEQUENCE</scope>
    <source>
        <strain evidence="1">Babe10</strain>
    </source>
</reference>
<dbReference type="EMBL" id="JAPDGR010000796">
    <property type="protein sequence ID" value="KAJ2987406.1"/>
    <property type="molecule type" value="Genomic_DNA"/>
</dbReference>